<dbReference type="Pfam" id="PF00071">
    <property type="entry name" value="Ras"/>
    <property type="match status" value="1"/>
</dbReference>
<dbReference type="GO" id="GO:0006457">
    <property type="term" value="P:protein folding"/>
    <property type="evidence" value="ECO:0007669"/>
    <property type="project" value="TreeGrafter"/>
</dbReference>
<dbReference type="InterPro" id="IPR005225">
    <property type="entry name" value="Small_GTP-bd"/>
</dbReference>
<dbReference type="InterPro" id="IPR001806">
    <property type="entry name" value="Small_GTPase"/>
</dbReference>
<sequence>TLEQNDIYYMGPINSYEAFHTWINEKCVPLVREITFENAEELTDEGLPFLILFHDQNDHQIIADFEQEVAKQLMNERATINCLHADGQKFVHPLHHLGKSTSDLPLLTIDSFRHMFLFPNIKDLTVPGKLLEFVQNLHSGKLHQDFHNPPPPPTKEPGETTTIRPLLEKHDDVGSGDTQHLPKSPDISQTASPPSQQFIQQQKTNPPESVFIHLGPNFSLFHIREIFCLYFLFFSLIYIMKRHRQIALLGYPGVGKSTIAGQFVYKAFLEEYDPNIRTQLRHSHCVHGQEYDLLVIDNAGTDPYTINHGEFDNSDSYIIVYSIDDKSSFDMVPLIRDKIINNSASSKIPLVIVGNKIDRTSDRVVSTAQGQKLAEDFGVAFIETSAKDTAGVEKIFLKCIHAMDQDMNSGNDPVPSTTTPTKLTNSKTSKTSQSKESACTLS</sequence>
<dbReference type="PANTHER" id="PTHR46295">
    <property type="entry name" value="ENDOPLASMIC RETICULUM RESIDENT PROTEIN 44"/>
    <property type="match status" value="1"/>
</dbReference>
<evidence type="ECO:0000313" key="7">
    <source>
        <dbReference type="Proteomes" id="UP000663829"/>
    </source>
</evidence>
<dbReference type="InterPro" id="IPR036249">
    <property type="entry name" value="Thioredoxin-like_sf"/>
</dbReference>
<dbReference type="InterPro" id="IPR027417">
    <property type="entry name" value="P-loop_NTPase"/>
</dbReference>
<feature type="compositionally biased region" description="Low complexity" evidence="1">
    <location>
        <begin position="416"/>
        <end position="442"/>
    </location>
</feature>
<feature type="region of interest" description="Disordered" evidence="1">
    <location>
        <begin position="407"/>
        <end position="442"/>
    </location>
</feature>
<gene>
    <name evidence="3" type="ORF">GPM918_LOCUS4579</name>
    <name evidence="4" type="ORF">OVA965_LOCUS13026</name>
    <name evidence="5" type="ORF">SRO942_LOCUS4580</name>
    <name evidence="6" type="ORF">TMI583_LOCUS13030</name>
</gene>
<feature type="compositionally biased region" description="Polar residues" evidence="1">
    <location>
        <begin position="186"/>
        <end position="202"/>
    </location>
</feature>
<dbReference type="PROSITE" id="PS51421">
    <property type="entry name" value="RAS"/>
    <property type="match status" value="1"/>
</dbReference>
<keyword evidence="2" id="KW-1133">Transmembrane helix</keyword>
<dbReference type="OrthoDB" id="294696at2759"/>
<keyword evidence="2" id="KW-0472">Membrane</keyword>
<evidence type="ECO:0000256" key="2">
    <source>
        <dbReference type="SAM" id="Phobius"/>
    </source>
</evidence>
<feature type="non-terminal residue" evidence="3">
    <location>
        <position position="1"/>
    </location>
</feature>
<dbReference type="InterPro" id="IPR052643">
    <property type="entry name" value="ERP44"/>
</dbReference>
<keyword evidence="2" id="KW-0812">Transmembrane</keyword>
<evidence type="ECO:0000256" key="1">
    <source>
        <dbReference type="SAM" id="MobiDB-lite"/>
    </source>
</evidence>
<accession>A0A813U289</accession>
<comment type="caution">
    <text evidence="3">The sequence shown here is derived from an EMBL/GenBank/DDBJ whole genome shotgun (WGS) entry which is preliminary data.</text>
</comment>
<dbReference type="NCBIfam" id="TIGR00231">
    <property type="entry name" value="small_GTP"/>
    <property type="match status" value="1"/>
</dbReference>
<dbReference type="Proteomes" id="UP000663829">
    <property type="component" value="Unassembled WGS sequence"/>
</dbReference>
<dbReference type="Proteomes" id="UP000681722">
    <property type="component" value="Unassembled WGS sequence"/>
</dbReference>
<organism evidence="3 7">
    <name type="scientific">Didymodactylos carnosus</name>
    <dbReference type="NCBI Taxonomy" id="1234261"/>
    <lineage>
        <taxon>Eukaryota</taxon>
        <taxon>Metazoa</taxon>
        <taxon>Spiralia</taxon>
        <taxon>Gnathifera</taxon>
        <taxon>Rotifera</taxon>
        <taxon>Eurotatoria</taxon>
        <taxon>Bdelloidea</taxon>
        <taxon>Philodinida</taxon>
        <taxon>Philodinidae</taxon>
        <taxon>Didymodactylos</taxon>
    </lineage>
</organism>
<dbReference type="EMBL" id="CAJOBA010005356">
    <property type="protein sequence ID" value="CAF3741072.1"/>
    <property type="molecule type" value="Genomic_DNA"/>
</dbReference>
<dbReference type="Proteomes" id="UP000682733">
    <property type="component" value="Unassembled WGS sequence"/>
</dbReference>
<dbReference type="SMART" id="SM00173">
    <property type="entry name" value="RAS"/>
    <property type="match status" value="1"/>
</dbReference>
<dbReference type="PANTHER" id="PTHR46295:SF1">
    <property type="entry name" value="ENDOPLASMIC RETICULUM RESIDENT PROTEIN 44"/>
    <property type="match status" value="1"/>
</dbReference>
<dbReference type="GO" id="GO:0003756">
    <property type="term" value="F:protein disulfide isomerase activity"/>
    <property type="evidence" value="ECO:0007669"/>
    <property type="project" value="TreeGrafter"/>
</dbReference>
<dbReference type="EMBL" id="CAJNOK010005350">
    <property type="protein sequence ID" value="CAF0969554.1"/>
    <property type="molecule type" value="Genomic_DNA"/>
</dbReference>
<evidence type="ECO:0000313" key="6">
    <source>
        <dbReference type="EMBL" id="CAF3741072.1"/>
    </source>
</evidence>
<dbReference type="SMART" id="SM00175">
    <property type="entry name" value="RAB"/>
    <property type="match status" value="1"/>
</dbReference>
<keyword evidence="7" id="KW-1185">Reference proteome</keyword>
<dbReference type="GO" id="GO:0003924">
    <property type="term" value="F:GTPase activity"/>
    <property type="evidence" value="ECO:0007669"/>
    <property type="project" value="InterPro"/>
</dbReference>
<dbReference type="EMBL" id="CAJNOQ010000623">
    <property type="protein sequence ID" value="CAF0821701.1"/>
    <property type="molecule type" value="Genomic_DNA"/>
</dbReference>
<dbReference type="Gene3D" id="3.40.50.300">
    <property type="entry name" value="P-loop containing nucleotide triphosphate hydrolases"/>
    <property type="match status" value="1"/>
</dbReference>
<dbReference type="PROSITE" id="PS51419">
    <property type="entry name" value="RAB"/>
    <property type="match status" value="1"/>
</dbReference>
<dbReference type="Pfam" id="PF13848">
    <property type="entry name" value="Thioredoxin_6"/>
    <property type="match status" value="1"/>
</dbReference>
<protein>
    <submittedName>
        <fullName evidence="3">Uncharacterized protein</fullName>
    </submittedName>
</protein>
<evidence type="ECO:0000313" key="5">
    <source>
        <dbReference type="EMBL" id="CAF3608158.1"/>
    </source>
</evidence>
<dbReference type="GO" id="GO:0005789">
    <property type="term" value="C:endoplasmic reticulum membrane"/>
    <property type="evidence" value="ECO:0007669"/>
    <property type="project" value="TreeGrafter"/>
</dbReference>
<reference evidence="3" key="1">
    <citation type="submission" date="2021-02" db="EMBL/GenBank/DDBJ databases">
        <authorList>
            <person name="Nowell W R."/>
        </authorList>
    </citation>
    <scope>NUCLEOTIDE SEQUENCE</scope>
</reference>
<dbReference type="GO" id="GO:0005525">
    <property type="term" value="F:GTP binding"/>
    <property type="evidence" value="ECO:0007669"/>
    <property type="project" value="InterPro"/>
</dbReference>
<proteinExistence type="predicted"/>
<dbReference type="Proteomes" id="UP000677228">
    <property type="component" value="Unassembled WGS sequence"/>
</dbReference>
<evidence type="ECO:0000313" key="4">
    <source>
        <dbReference type="EMBL" id="CAF0969554.1"/>
    </source>
</evidence>
<dbReference type="GO" id="GO:0005793">
    <property type="term" value="C:endoplasmic reticulum-Golgi intermediate compartment"/>
    <property type="evidence" value="ECO:0007669"/>
    <property type="project" value="TreeGrafter"/>
</dbReference>
<feature type="region of interest" description="Disordered" evidence="1">
    <location>
        <begin position="142"/>
        <end position="161"/>
    </location>
</feature>
<dbReference type="SUPFAM" id="SSF52540">
    <property type="entry name" value="P-loop containing nucleoside triphosphate hydrolases"/>
    <property type="match status" value="1"/>
</dbReference>
<dbReference type="Gene3D" id="3.40.30.10">
    <property type="entry name" value="Glutaredoxin"/>
    <property type="match status" value="1"/>
</dbReference>
<dbReference type="PRINTS" id="PR00449">
    <property type="entry name" value="RASTRNSFRMNG"/>
</dbReference>
<dbReference type="EMBL" id="CAJOBC010000623">
    <property type="protein sequence ID" value="CAF3608158.1"/>
    <property type="molecule type" value="Genomic_DNA"/>
</dbReference>
<dbReference type="SUPFAM" id="SSF52833">
    <property type="entry name" value="Thioredoxin-like"/>
    <property type="match status" value="1"/>
</dbReference>
<feature type="region of interest" description="Disordered" evidence="1">
    <location>
        <begin position="169"/>
        <end position="202"/>
    </location>
</feature>
<feature type="transmembrane region" description="Helical" evidence="2">
    <location>
        <begin position="221"/>
        <end position="239"/>
    </location>
</feature>
<dbReference type="SMART" id="SM00174">
    <property type="entry name" value="RHO"/>
    <property type="match status" value="1"/>
</dbReference>
<evidence type="ECO:0000313" key="3">
    <source>
        <dbReference type="EMBL" id="CAF0821701.1"/>
    </source>
</evidence>
<dbReference type="AlphaFoldDB" id="A0A813U289"/>
<name>A0A813U289_9BILA</name>